<dbReference type="PANTHER" id="PTHR44329">
    <property type="entry name" value="SERINE/THREONINE-PROTEIN KINASE TNNI3K-RELATED"/>
    <property type="match status" value="1"/>
</dbReference>
<evidence type="ECO:0000256" key="2">
    <source>
        <dbReference type="SAM" id="Phobius"/>
    </source>
</evidence>
<proteinExistence type="predicted"/>
<evidence type="ECO:0000313" key="5">
    <source>
        <dbReference type="EMBL" id="KAJ0393040.1"/>
    </source>
</evidence>
<name>A0AAD5LBG1_PYTIN</name>
<feature type="compositionally biased region" description="Polar residues" evidence="1">
    <location>
        <begin position="355"/>
        <end position="364"/>
    </location>
</feature>
<dbReference type="InterPro" id="IPR000719">
    <property type="entry name" value="Prot_kinase_dom"/>
</dbReference>
<protein>
    <recommendedName>
        <fullName evidence="4">Protein kinase domain-containing protein</fullName>
    </recommendedName>
</protein>
<gene>
    <name evidence="5" type="ORF">P43SY_005117</name>
</gene>
<keyword evidence="2" id="KW-0812">Transmembrane</keyword>
<reference evidence="5" key="1">
    <citation type="submission" date="2021-12" db="EMBL/GenBank/DDBJ databases">
        <title>Prjna785345.</title>
        <authorList>
            <person name="Rujirawat T."/>
            <person name="Krajaejun T."/>
        </authorList>
    </citation>
    <scope>NUCLEOTIDE SEQUENCE</scope>
    <source>
        <strain evidence="5">Pi057C3</strain>
    </source>
</reference>
<dbReference type="InterPro" id="IPR051681">
    <property type="entry name" value="Ser/Thr_Kinases-Pseudokinases"/>
</dbReference>
<feature type="region of interest" description="Disordered" evidence="1">
    <location>
        <begin position="352"/>
        <end position="411"/>
    </location>
</feature>
<dbReference type="EMBL" id="JAKCXM010000539">
    <property type="protein sequence ID" value="KAJ0393040.1"/>
    <property type="molecule type" value="Genomic_DNA"/>
</dbReference>
<dbReference type="SUPFAM" id="SSF56112">
    <property type="entry name" value="Protein kinase-like (PK-like)"/>
    <property type="match status" value="1"/>
</dbReference>
<dbReference type="Pfam" id="PF00069">
    <property type="entry name" value="Pkinase"/>
    <property type="match status" value="1"/>
</dbReference>
<dbReference type="PROSITE" id="PS00108">
    <property type="entry name" value="PROTEIN_KINASE_ST"/>
    <property type="match status" value="1"/>
</dbReference>
<feature type="transmembrane region" description="Helical" evidence="2">
    <location>
        <begin position="310"/>
        <end position="332"/>
    </location>
</feature>
<evidence type="ECO:0000259" key="4">
    <source>
        <dbReference type="PROSITE" id="PS50011"/>
    </source>
</evidence>
<dbReference type="AlphaFoldDB" id="A0AAD5LBG1"/>
<dbReference type="PANTHER" id="PTHR44329:SF214">
    <property type="entry name" value="PROTEIN KINASE DOMAIN-CONTAINING PROTEIN"/>
    <property type="match status" value="1"/>
</dbReference>
<dbReference type="Gene3D" id="1.10.510.10">
    <property type="entry name" value="Transferase(Phosphotransferase) domain 1"/>
    <property type="match status" value="1"/>
</dbReference>
<feature type="domain" description="Protein kinase" evidence="4">
    <location>
        <begin position="429"/>
        <end position="697"/>
    </location>
</feature>
<dbReference type="Proteomes" id="UP001209570">
    <property type="component" value="Unassembled WGS sequence"/>
</dbReference>
<dbReference type="GO" id="GO:0005524">
    <property type="term" value="F:ATP binding"/>
    <property type="evidence" value="ECO:0007669"/>
    <property type="project" value="InterPro"/>
</dbReference>
<feature type="signal peptide" evidence="3">
    <location>
        <begin position="1"/>
        <end position="24"/>
    </location>
</feature>
<dbReference type="SMART" id="SM00220">
    <property type="entry name" value="S_TKc"/>
    <property type="match status" value="1"/>
</dbReference>
<accession>A0AAD5LBG1</accession>
<evidence type="ECO:0000313" key="6">
    <source>
        <dbReference type="Proteomes" id="UP001209570"/>
    </source>
</evidence>
<sequence>MTLWRALLLALSLVLLPMVEEVQGAVNVSSSAAYVKPEGFNQQTTSVVVVNPRCETVDVSLSKGKASVECKDTLGSKLDAFDGSVLDSVLVTLPRNSKVSIGDNDSPTLRELWINCTLCNNSNTLPLLSFDRSAFRSLPSLDALGFLSVNFARPTLKLDISATVTAVVAKSTNADDVSLELQPSSATPQLNLVNFYDTPFAKLPAVFYERRYSAPLKIYALWFLDKTDATRLDAKQYANAQFNLNATIFVKSSKPIFAGECTNDIASDIGSTKVCSSTPLPKDPQIGGGGSANSTGPVVISSKKSYKTEMFIAIAVAAVLALVALVLVFCLCRARRQSSSSQAAGAAAAVGGSDRLTQGHTQPLVSKIDVQDDDSIPTEGTYSAMTRRQTASSERMTSTHSRGSSGRPATRVTTYEVQVQVPRLNMRALQLGQKISQGAYGEIFHGLYEGQNVAVKRLSPHHRSDQQQVARFLQEAQLMASISHERIITFIGVAWDNPSDLHVVTEFMDGGDLRALLTRLDREGAATGFDRTKVKIANQMIEGLAYLHALRPQILHRDLKSRNVLLSSQLDAKLIDFGVSRERADATMTMGVGTLRWMAPEVMNGGRYGETADIFSFGVILSEIDTHKLPYGTKGREFSDATIITQVSSGQLSVDFTALADREIVQIARDCLAFHPDDRPTAAVVAMRMRSVWDRFTAQTSFSI</sequence>
<keyword evidence="2" id="KW-1133">Transmembrane helix</keyword>
<evidence type="ECO:0000256" key="1">
    <source>
        <dbReference type="SAM" id="MobiDB-lite"/>
    </source>
</evidence>
<feature type="chain" id="PRO_5042190000" description="Protein kinase domain-containing protein" evidence="3">
    <location>
        <begin position="25"/>
        <end position="704"/>
    </location>
</feature>
<dbReference type="Gene3D" id="3.30.200.20">
    <property type="entry name" value="Phosphorylase Kinase, domain 1"/>
    <property type="match status" value="1"/>
</dbReference>
<keyword evidence="6" id="KW-1185">Reference proteome</keyword>
<evidence type="ECO:0000256" key="3">
    <source>
        <dbReference type="SAM" id="SignalP"/>
    </source>
</evidence>
<dbReference type="PROSITE" id="PS50011">
    <property type="entry name" value="PROTEIN_KINASE_DOM"/>
    <property type="match status" value="1"/>
</dbReference>
<keyword evidence="3" id="KW-0732">Signal</keyword>
<dbReference type="InterPro" id="IPR008271">
    <property type="entry name" value="Ser/Thr_kinase_AS"/>
</dbReference>
<keyword evidence="2" id="KW-0472">Membrane</keyword>
<feature type="compositionally biased region" description="Polar residues" evidence="1">
    <location>
        <begin position="378"/>
        <end position="404"/>
    </location>
</feature>
<dbReference type="GO" id="GO:0004674">
    <property type="term" value="F:protein serine/threonine kinase activity"/>
    <property type="evidence" value="ECO:0007669"/>
    <property type="project" value="TreeGrafter"/>
</dbReference>
<organism evidence="5 6">
    <name type="scientific">Pythium insidiosum</name>
    <name type="common">Pythiosis disease agent</name>
    <dbReference type="NCBI Taxonomy" id="114742"/>
    <lineage>
        <taxon>Eukaryota</taxon>
        <taxon>Sar</taxon>
        <taxon>Stramenopiles</taxon>
        <taxon>Oomycota</taxon>
        <taxon>Peronosporomycetes</taxon>
        <taxon>Pythiales</taxon>
        <taxon>Pythiaceae</taxon>
        <taxon>Pythium</taxon>
    </lineage>
</organism>
<dbReference type="InterPro" id="IPR011009">
    <property type="entry name" value="Kinase-like_dom_sf"/>
</dbReference>
<comment type="caution">
    <text evidence="5">The sequence shown here is derived from an EMBL/GenBank/DDBJ whole genome shotgun (WGS) entry which is preliminary data.</text>
</comment>